<evidence type="ECO:0000259" key="1">
    <source>
        <dbReference type="Pfam" id="PF07045"/>
    </source>
</evidence>
<dbReference type="PANTHER" id="PTHR41521:SF4">
    <property type="entry name" value="BLR0684 PROTEIN"/>
    <property type="match status" value="1"/>
</dbReference>
<dbReference type="PANTHER" id="PTHR41521">
    <property type="match status" value="1"/>
</dbReference>
<dbReference type="Gene3D" id="3.30.70.100">
    <property type="match status" value="1"/>
</dbReference>
<dbReference type="InterPro" id="IPR011008">
    <property type="entry name" value="Dimeric_a/b-barrel"/>
</dbReference>
<dbReference type="SUPFAM" id="SSF54909">
    <property type="entry name" value="Dimeric alpha+beta barrel"/>
    <property type="match status" value="1"/>
</dbReference>
<keyword evidence="3" id="KW-1185">Reference proteome</keyword>
<dbReference type="EMBL" id="QWFX01000012">
    <property type="protein sequence ID" value="RIJ29317.1"/>
    <property type="molecule type" value="Genomic_DNA"/>
</dbReference>
<reference evidence="2 3" key="1">
    <citation type="submission" date="2018-08" db="EMBL/GenBank/DDBJ databases">
        <title>Henriciella mobilis sp. nov., isolated from seawater.</title>
        <authorList>
            <person name="Cheng H."/>
            <person name="Wu Y.-H."/>
            <person name="Xu X.-W."/>
            <person name="Guo L.-L."/>
        </authorList>
    </citation>
    <scope>NUCLEOTIDE SEQUENCE [LARGE SCALE GENOMIC DNA]</scope>
    <source>
        <strain evidence="2 3">JN25</strain>
    </source>
</reference>
<dbReference type="OrthoDB" id="9806380at2"/>
<accession>A0A399RH44</accession>
<comment type="caution">
    <text evidence="2">The sequence shown here is derived from an EMBL/GenBank/DDBJ whole genome shotgun (WGS) entry which is preliminary data.</text>
</comment>
<evidence type="ECO:0000313" key="3">
    <source>
        <dbReference type="Proteomes" id="UP000266385"/>
    </source>
</evidence>
<dbReference type="AlphaFoldDB" id="A0A399RH44"/>
<proteinExistence type="predicted"/>
<protein>
    <submittedName>
        <fullName evidence="2">DUF1330 domain-containing protein</fullName>
    </submittedName>
</protein>
<dbReference type="InterPro" id="IPR010753">
    <property type="entry name" value="DUF1330"/>
</dbReference>
<organism evidence="2 3">
    <name type="scientific">Henriciella mobilis</name>
    <dbReference type="NCBI Taxonomy" id="2305467"/>
    <lineage>
        <taxon>Bacteria</taxon>
        <taxon>Pseudomonadati</taxon>
        <taxon>Pseudomonadota</taxon>
        <taxon>Alphaproteobacteria</taxon>
        <taxon>Hyphomonadales</taxon>
        <taxon>Hyphomonadaceae</taxon>
        <taxon>Henriciella</taxon>
    </lineage>
</organism>
<sequence>MSAYITAQITIHDRETYRKYEAGFMDIFAPHGGKLLAVEEAPMVLEGDWDCTRTIVAEFPDRESALAWYRSDDYQTLMQHRLAASTGSIALLSGLPT</sequence>
<name>A0A399RH44_9PROT</name>
<dbReference type="Pfam" id="PF07045">
    <property type="entry name" value="DUF1330"/>
    <property type="match status" value="1"/>
</dbReference>
<evidence type="ECO:0000313" key="2">
    <source>
        <dbReference type="EMBL" id="RIJ29317.1"/>
    </source>
</evidence>
<feature type="domain" description="DUF1330" evidence="1">
    <location>
        <begin position="2"/>
        <end position="94"/>
    </location>
</feature>
<gene>
    <name evidence="2" type="ORF">D1223_10255</name>
</gene>
<dbReference type="Proteomes" id="UP000266385">
    <property type="component" value="Unassembled WGS sequence"/>
</dbReference>
<dbReference type="RefSeq" id="WP_119376338.1">
    <property type="nucleotide sequence ID" value="NZ_QWFX01000012.1"/>
</dbReference>